<keyword evidence="2" id="KW-0677">Repeat</keyword>
<dbReference type="InterPro" id="IPR011047">
    <property type="entry name" value="Quinoprotein_ADH-like_sf"/>
</dbReference>
<feature type="repeat" description="WD" evidence="3">
    <location>
        <begin position="96"/>
        <end position="139"/>
    </location>
</feature>
<comment type="caution">
    <text evidence="5">The sequence shown here is derived from an EMBL/GenBank/DDBJ whole genome shotgun (WGS) entry which is preliminary data.</text>
</comment>
<feature type="repeat" description="WD" evidence="3">
    <location>
        <begin position="291"/>
        <end position="339"/>
    </location>
</feature>
<evidence type="ECO:0000313" key="5">
    <source>
        <dbReference type="EMBL" id="ETO32141.1"/>
    </source>
</evidence>
<evidence type="ECO:0000256" key="3">
    <source>
        <dbReference type="PROSITE-ProRule" id="PRU00221"/>
    </source>
</evidence>
<dbReference type="PROSITE" id="PS50082">
    <property type="entry name" value="WD_REPEATS_2"/>
    <property type="match status" value="5"/>
</dbReference>
<dbReference type="SMART" id="SM00320">
    <property type="entry name" value="WD40"/>
    <property type="match status" value="5"/>
</dbReference>
<proteinExistence type="predicted"/>
<gene>
    <name evidence="5" type="ORF">RFI_04977</name>
</gene>
<dbReference type="Pfam" id="PF00400">
    <property type="entry name" value="WD40"/>
    <property type="match status" value="5"/>
</dbReference>
<organism evidence="5 6">
    <name type="scientific">Reticulomyxa filosa</name>
    <dbReference type="NCBI Taxonomy" id="46433"/>
    <lineage>
        <taxon>Eukaryota</taxon>
        <taxon>Sar</taxon>
        <taxon>Rhizaria</taxon>
        <taxon>Retaria</taxon>
        <taxon>Foraminifera</taxon>
        <taxon>Monothalamids</taxon>
        <taxon>Reticulomyxidae</taxon>
        <taxon>Reticulomyxa</taxon>
    </lineage>
</organism>
<dbReference type="PRINTS" id="PR00320">
    <property type="entry name" value="GPROTEINBRPT"/>
</dbReference>
<name>X6P1L3_RETFI</name>
<dbReference type="OrthoDB" id="364224at2759"/>
<feature type="repeat" description="WD" evidence="3">
    <location>
        <begin position="340"/>
        <end position="391"/>
    </location>
</feature>
<dbReference type="PROSITE" id="PS50294">
    <property type="entry name" value="WD_REPEATS_REGION"/>
    <property type="match status" value="3"/>
</dbReference>
<keyword evidence="1 3" id="KW-0853">WD repeat</keyword>
<dbReference type="InterPro" id="IPR019775">
    <property type="entry name" value="WD40_repeat_CS"/>
</dbReference>
<feature type="transmembrane region" description="Helical" evidence="4">
    <location>
        <begin position="59"/>
        <end position="83"/>
    </location>
</feature>
<reference evidence="5 6" key="1">
    <citation type="journal article" date="2013" name="Curr. Biol.">
        <title>The Genome of the Foraminiferan Reticulomyxa filosa.</title>
        <authorList>
            <person name="Glockner G."/>
            <person name="Hulsmann N."/>
            <person name="Schleicher M."/>
            <person name="Noegel A.A."/>
            <person name="Eichinger L."/>
            <person name="Gallinger C."/>
            <person name="Pawlowski J."/>
            <person name="Sierra R."/>
            <person name="Euteneuer U."/>
            <person name="Pillet L."/>
            <person name="Moustafa A."/>
            <person name="Platzer M."/>
            <person name="Groth M."/>
            <person name="Szafranski K."/>
            <person name="Schliwa M."/>
        </authorList>
    </citation>
    <scope>NUCLEOTIDE SEQUENCE [LARGE SCALE GENOMIC DNA]</scope>
</reference>
<dbReference type="InterPro" id="IPR020472">
    <property type="entry name" value="WD40_PAC1"/>
</dbReference>
<dbReference type="GO" id="GO:1990234">
    <property type="term" value="C:transferase complex"/>
    <property type="evidence" value="ECO:0007669"/>
    <property type="project" value="UniProtKB-ARBA"/>
</dbReference>
<dbReference type="PROSITE" id="PS00678">
    <property type="entry name" value="WD_REPEATS_1"/>
    <property type="match status" value="4"/>
</dbReference>
<dbReference type="SUPFAM" id="SSF50998">
    <property type="entry name" value="Quinoprotein alcohol dehydrogenase-like"/>
    <property type="match status" value="1"/>
</dbReference>
<keyword evidence="4" id="KW-0472">Membrane</keyword>
<dbReference type="Proteomes" id="UP000023152">
    <property type="component" value="Unassembled WGS sequence"/>
</dbReference>
<protein>
    <submittedName>
        <fullName evidence="5">WD-40 repeat protein</fullName>
    </submittedName>
</protein>
<sequence length="450" mass="52347">MTTLSNEKQTSTRPTFVSFHKTEEEEIQTIIQYWIRILNIKLGWIHDFDKFVVNYVTFFFIYLLTYVQIFLFNLTQATIFIMLDTFRLSSKLIKTFNGHTDSVYSIDYLTFNNCQFICSGSNDKTVRIWDINTNQQIRLFDEHSSDVYCVKFSSYHYHIIIIIIIVMLFALHQMTEQFVFGILKIINNYKFKGHTDGICGIKFSSFNNGRYLCSGSYDNTIRLWDVETFKSLYIFEKHTNPVWCVDISPLQSNSNNNVGLIGGNGYTICSGSWDKTICIWDIETTKHFITFKGHTDWIRSVKYGLNKSIIIDYTNIILSGSEDHTVRLWDIRSGEQIQVFNGHTNAVNAVEYSSFIVNDNKIGCNSNVICSASWDSTIRFWDIRSNKKELYMIEGDCKDNGIFCFNFLQKMNNNSDCGINLCYGSSEVISLLSNKFFNTNEEFMFVYTLN</sequence>
<feature type="transmembrane region" description="Helical" evidence="4">
    <location>
        <begin position="155"/>
        <end position="174"/>
    </location>
</feature>
<evidence type="ECO:0000256" key="4">
    <source>
        <dbReference type="SAM" id="Phobius"/>
    </source>
</evidence>
<keyword evidence="6" id="KW-1185">Reference proteome</keyword>
<evidence type="ECO:0000256" key="1">
    <source>
        <dbReference type="ARBA" id="ARBA00022574"/>
    </source>
</evidence>
<keyword evidence="4" id="KW-1133">Transmembrane helix</keyword>
<keyword evidence="4" id="KW-0812">Transmembrane</keyword>
<dbReference type="InterPro" id="IPR015943">
    <property type="entry name" value="WD40/YVTN_repeat-like_dom_sf"/>
</dbReference>
<feature type="repeat" description="WD" evidence="3">
    <location>
        <begin position="191"/>
        <end position="234"/>
    </location>
</feature>
<evidence type="ECO:0000313" key="6">
    <source>
        <dbReference type="Proteomes" id="UP000023152"/>
    </source>
</evidence>
<evidence type="ECO:0000256" key="2">
    <source>
        <dbReference type="ARBA" id="ARBA00022737"/>
    </source>
</evidence>
<dbReference type="AlphaFoldDB" id="X6P1L3"/>
<dbReference type="CDD" id="cd00200">
    <property type="entry name" value="WD40"/>
    <property type="match status" value="1"/>
</dbReference>
<dbReference type="Gene3D" id="2.130.10.10">
    <property type="entry name" value="YVTN repeat-like/Quinoprotein amine dehydrogenase"/>
    <property type="match status" value="4"/>
</dbReference>
<dbReference type="PANTHER" id="PTHR22847">
    <property type="entry name" value="WD40 REPEAT PROTEIN"/>
    <property type="match status" value="1"/>
</dbReference>
<dbReference type="PANTHER" id="PTHR22847:SF637">
    <property type="entry name" value="WD REPEAT DOMAIN 5B"/>
    <property type="match status" value="1"/>
</dbReference>
<dbReference type="EMBL" id="ASPP01004459">
    <property type="protein sequence ID" value="ETO32141.1"/>
    <property type="molecule type" value="Genomic_DNA"/>
</dbReference>
<dbReference type="InterPro" id="IPR001680">
    <property type="entry name" value="WD40_rpt"/>
</dbReference>
<feature type="repeat" description="WD" evidence="3">
    <location>
        <begin position="264"/>
        <end position="290"/>
    </location>
</feature>
<accession>X6P1L3</accession>